<proteinExistence type="predicted"/>
<dbReference type="EMBL" id="CAUYUJ010016538">
    <property type="protein sequence ID" value="CAK0866467.1"/>
    <property type="molecule type" value="Genomic_DNA"/>
</dbReference>
<protein>
    <recommendedName>
        <fullName evidence="4">HTTM domain-containing protein</fullName>
    </recommendedName>
</protein>
<feature type="region of interest" description="Disordered" evidence="1">
    <location>
        <begin position="1"/>
        <end position="25"/>
    </location>
</feature>
<name>A0ABN9V322_9DINO</name>
<evidence type="ECO:0000313" key="3">
    <source>
        <dbReference type="Proteomes" id="UP001189429"/>
    </source>
</evidence>
<gene>
    <name evidence="2" type="ORF">PCOR1329_LOCUS53645</name>
</gene>
<feature type="compositionally biased region" description="Low complexity" evidence="1">
    <location>
        <begin position="12"/>
        <end position="25"/>
    </location>
</feature>
<dbReference type="Proteomes" id="UP001189429">
    <property type="component" value="Unassembled WGS sequence"/>
</dbReference>
<dbReference type="InterPro" id="IPR021941">
    <property type="entry name" value="DUF3556_TM"/>
</dbReference>
<organism evidence="2 3">
    <name type="scientific">Prorocentrum cordatum</name>
    <dbReference type="NCBI Taxonomy" id="2364126"/>
    <lineage>
        <taxon>Eukaryota</taxon>
        <taxon>Sar</taxon>
        <taxon>Alveolata</taxon>
        <taxon>Dinophyceae</taxon>
        <taxon>Prorocentrales</taxon>
        <taxon>Prorocentraceae</taxon>
        <taxon>Prorocentrum</taxon>
    </lineage>
</organism>
<accession>A0ABN9V322</accession>
<feature type="compositionally biased region" description="Low complexity" evidence="1">
    <location>
        <begin position="41"/>
        <end position="58"/>
    </location>
</feature>
<keyword evidence="3" id="KW-1185">Reference proteome</keyword>
<sequence>MSGVPLPPPLRSQPSSSLPPSLPRSPLALLIPSVRPLPPLLGSSPAAGAGAPPACASGEMHRHSPLPQPDDSDGGSSGGEGDADGGAQARFLWQWDRMVDITLRCGARGGARTLGKHLLWACAQWLLILATAAAAALRWDGSRFSDLLMRNAFLLHYAAEYLGCTGMYSGFSPLFPLTWYRFAPGTLKEPLFDALGDRRTWADVCVSAANVLVPAAATALPPSSPAVALWAGCVLLALVSDFSAYIGAMGCYYGPISAIFAHEGIHGEAGHTAALQVLLLVVYVSCGLSKMGPGFSYVAMLEWTQPSAFAGRAFWQRLFVSDAAAQKWSPSLFAVVLARGAAVVEWATPLLFLCPPLVLHKVGLECLGTAPVDFALLVMCGMHAYIIFHLGSDVNMLNSVTALWCVYVFRIRSVGFDYEDFAVMGCAPRLALLLLALLVALGHLRPDAVCCQTAYRFWAGNWPQAFYAFSPAGLKKLGRIPSNLRLPSTAAGWRACAHIWASQLPARVLPLLLHEVGRSRPQLSTLLPGFLVANLCLGSCSNCALRADQLNARLQQAFGHRPTVGIGGFCGAYSACGGAMRWRVADLCRGVFARGRVPVQHALAISKPSDCQSLAAHLPLLRGL</sequence>
<dbReference type="Pfam" id="PF12077">
    <property type="entry name" value="DUF3556"/>
    <property type="match status" value="1"/>
</dbReference>
<evidence type="ECO:0000256" key="1">
    <source>
        <dbReference type="SAM" id="MobiDB-lite"/>
    </source>
</evidence>
<comment type="caution">
    <text evidence="2">The sequence shown here is derived from an EMBL/GenBank/DDBJ whole genome shotgun (WGS) entry which is preliminary data.</text>
</comment>
<reference evidence="2" key="1">
    <citation type="submission" date="2023-10" db="EMBL/GenBank/DDBJ databases">
        <authorList>
            <person name="Chen Y."/>
            <person name="Shah S."/>
            <person name="Dougan E. K."/>
            <person name="Thang M."/>
            <person name="Chan C."/>
        </authorList>
    </citation>
    <scope>NUCLEOTIDE SEQUENCE [LARGE SCALE GENOMIC DNA]</scope>
</reference>
<feature type="region of interest" description="Disordered" evidence="1">
    <location>
        <begin position="41"/>
        <end position="83"/>
    </location>
</feature>
<evidence type="ECO:0000313" key="2">
    <source>
        <dbReference type="EMBL" id="CAK0866467.1"/>
    </source>
</evidence>
<feature type="compositionally biased region" description="Pro residues" evidence="1">
    <location>
        <begin position="1"/>
        <end position="11"/>
    </location>
</feature>
<evidence type="ECO:0008006" key="4">
    <source>
        <dbReference type="Google" id="ProtNLM"/>
    </source>
</evidence>